<protein>
    <submittedName>
        <fullName evidence="2">Cell division protein</fullName>
    </submittedName>
</protein>
<dbReference type="SUPFAM" id="SSF53067">
    <property type="entry name" value="Actin-like ATPase domain"/>
    <property type="match status" value="2"/>
</dbReference>
<accession>A0A3N9UL92</accession>
<dbReference type="GO" id="GO:0051301">
    <property type="term" value="P:cell division"/>
    <property type="evidence" value="ECO:0007669"/>
    <property type="project" value="UniProtKB-KW"/>
</dbReference>
<sequence length="720" mass="79592">MGSTLFALDIGTRSVVGIILEVQDNHFHVTDILIKEHKERVMVDGQIHNVVHVADLIKEIKLELEFKHGPLTKVNVAAAGRSLITEQASLTIQINNRPILTEEDISRLELQAVQLAQQQLLQNDEVQKASHYYCVGYSVLFYKLDGEEIGSLIDQQGEEVTIEVIATFLPRVVVESLLAALKRADLEMEAMTLEPIAAINVLIPSSMRRLNVALVDIGAGTSDIAITDKGTIIAYGMVPIAGDEITEALSEHYLLDFPIAESTKRLLQTEESIPIQDILGFEQVYTREEVINTLTPSIKHLAKSIGREILNLNNQQAPKAVMLVGGGSLTPNLTKELASILQLPVNRVAVRGIDAIQNLTKNELIPVTPELVTPIGIAIAAKKAPIQYMSVTVNDQVIRLFEMKEMTVADAFLVANITAKQLYGKPGKGISIHVNGGKIDIPGGHGEATTIYVNGQLASAKSNIQHGDVITLSEGKDGQDATATLKDIIDSASIKSLKIQDTVYEIEPEVKVNGKMVSLETFLHNDDQVLVKTSETIEEILKQLNRIDLLNKTSPFYITVNNQRMFLPEHTSKIWINEKPGKLQYSLRNGDHLLIEEVPCPNVQSILNRLSLVLEDKMIVTFQGEEIELVKTCNEVFINGTIGQAQSVVQNGDQLVINQIEEKGWRYQDIFRFTNWQLPSNFKGQFTVLRNGEPSSLHEDIFGGDILEIQLTETNLKGCP</sequence>
<name>A0A3N9UL92_9BACI</name>
<keyword evidence="2" id="KW-0131">Cell cycle</keyword>
<evidence type="ECO:0000313" key="3">
    <source>
        <dbReference type="Proteomes" id="UP000274033"/>
    </source>
</evidence>
<dbReference type="AlphaFoldDB" id="A0A3N9UL92"/>
<keyword evidence="3" id="KW-1185">Reference proteome</keyword>
<dbReference type="EMBL" id="RRCT01000001">
    <property type="protein sequence ID" value="RQW76575.1"/>
    <property type="molecule type" value="Genomic_DNA"/>
</dbReference>
<comment type="caution">
    <text evidence="2">The sequence shown here is derived from an EMBL/GenBank/DDBJ whole genome shotgun (WGS) entry which is preliminary data.</text>
</comment>
<gene>
    <name evidence="2" type="ORF">EBB45_03225</name>
</gene>
<dbReference type="InterPro" id="IPR043129">
    <property type="entry name" value="ATPase_NBD"/>
</dbReference>
<organism evidence="2 3">
    <name type="scientific">Lysinibacillus composti</name>
    <dbReference type="NCBI Taxonomy" id="720633"/>
    <lineage>
        <taxon>Bacteria</taxon>
        <taxon>Bacillati</taxon>
        <taxon>Bacillota</taxon>
        <taxon>Bacilli</taxon>
        <taxon>Bacillales</taxon>
        <taxon>Bacillaceae</taxon>
        <taxon>Lysinibacillus</taxon>
    </lineage>
</organism>
<dbReference type="PANTHER" id="PTHR32432">
    <property type="entry name" value="CELL DIVISION PROTEIN FTSA-RELATED"/>
    <property type="match status" value="1"/>
</dbReference>
<dbReference type="CDD" id="cd24004">
    <property type="entry name" value="ASKHA_NBD_PilM-like"/>
    <property type="match status" value="1"/>
</dbReference>
<dbReference type="Pfam" id="PF14450">
    <property type="entry name" value="FtsA"/>
    <property type="match status" value="1"/>
</dbReference>
<evidence type="ECO:0000259" key="1">
    <source>
        <dbReference type="SMART" id="SM00842"/>
    </source>
</evidence>
<feature type="domain" description="SHS2" evidence="1">
    <location>
        <begin position="5"/>
        <end position="202"/>
    </location>
</feature>
<dbReference type="Gene3D" id="3.30.420.40">
    <property type="match status" value="2"/>
</dbReference>
<dbReference type="OrthoDB" id="9768127at2"/>
<dbReference type="Gene3D" id="3.30.1490.300">
    <property type="match status" value="1"/>
</dbReference>
<dbReference type="PANTHER" id="PTHR32432:SF3">
    <property type="entry name" value="ETHANOLAMINE UTILIZATION PROTEIN EUTJ"/>
    <property type="match status" value="1"/>
</dbReference>
<dbReference type="RefSeq" id="WP_124762541.1">
    <property type="nucleotide sequence ID" value="NZ_JAFBDY010000001.1"/>
</dbReference>
<reference evidence="2 3" key="1">
    <citation type="journal article" date="2013" name="J. Microbiol.">
        <title>Lysinibacillus chungkukjangi sp. nov., isolated from Chungkukjang, Korean fermented soybean food.</title>
        <authorList>
            <person name="Kim S.J."/>
            <person name="Jang Y.H."/>
            <person name="Hamada M."/>
            <person name="Ahn J.H."/>
            <person name="Weon H.Y."/>
            <person name="Suzuki K."/>
            <person name="Whang K.S."/>
            <person name="Kwon S.W."/>
        </authorList>
    </citation>
    <scope>NUCLEOTIDE SEQUENCE [LARGE SCALE GENOMIC DNA]</scope>
    <source>
        <strain evidence="2 3">MCCC 1A12701</strain>
    </source>
</reference>
<evidence type="ECO:0000313" key="2">
    <source>
        <dbReference type="EMBL" id="RQW76575.1"/>
    </source>
</evidence>
<keyword evidence="2" id="KW-0132">Cell division</keyword>
<dbReference type="InterPro" id="IPR050696">
    <property type="entry name" value="FtsA/MreB"/>
</dbReference>
<dbReference type="InterPro" id="IPR003494">
    <property type="entry name" value="SHS2_FtsA"/>
</dbReference>
<proteinExistence type="predicted"/>
<dbReference type="SMART" id="SM00842">
    <property type="entry name" value="FtsA"/>
    <property type="match status" value="1"/>
</dbReference>
<dbReference type="Proteomes" id="UP000274033">
    <property type="component" value="Unassembled WGS sequence"/>
</dbReference>